<keyword evidence="16" id="KW-1185">Reference proteome</keyword>
<evidence type="ECO:0000256" key="7">
    <source>
        <dbReference type="ARBA" id="ARBA00023146"/>
    </source>
</evidence>
<dbReference type="EMBL" id="AP014924">
    <property type="protein sequence ID" value="BAS28526.1"/>
    <property type="molecule type" value="Genomic_DNA"/>
</dbReference>
<gene>
    <name evidence="9" type="primary">leuS</name>
    <name evidence="15" type="ORF">LIP_2696</name>
</gene>
<dbReference type="GO" id="GO:0006429">
    <property type="term" value="P:leucyl-tRNA aminoacylation"/>
    <property type="evidence" value="ECO:0007669"/>
    <property type="project" value="UniProtKB-UniRule"/>
</dbReference>
<dbReference type="FunFam" id="3.40.50.620:FF:000003">
    <property type="entry name" value="Leucine--tRNA ligase"/>
    <property type="match status" value="1"/>
</dbReference>
<reference evidence="16" key="1">
    <citation type="submission" date="2015-07" db="EMBL/GenBank/DDBJ databases">
        <title>Complete genome sequence and phylogenetic analysis of Limnochorda pilosa.</title>
        <authorList>
            <person name="Watanabe M."/>
            <person name="Kojima H."/>
            <person name="Fukui M."/>
        </authorList>
    </citation>
    <scope>NUCLEOTIDE SEQUENCE [LARGE SCALE GENOMIC DNA]</scope>
    <source>
        <strain evidence="16">HC45</strain>
    </source>
</reference>
<feature type="domain" description="Methionyl/Leucyl tRNA synthetase" evidence="13">
    <location>
        <begin position="41"/>
        <end position="185"/>
    </location>
</feature>
<dbReference type="InterPro" id="IPR002302">
    <property type="entry name" value="Leu-tRNA-ligase"/>
</dbReference>
<dbReference type="PROSITE" id="PS00178">
    <property type="entry name" value="AA_TRNA_LIGASE_I"/>
    <property type="match status" value="1"/>
</dbReference>
<keyword evidence="6 9" id="KW-0648">Protein biosynthesis</keyword>
<comment type="subcellular location">
    <subcellularLocation>
        <location evidence="9">Cytoplasm</location>
    </subcellularLocation>
</comment>
<dbReference type="InterPro" id="IPR002300">
    <property type="entry name" value="aa-tRNA-synth_Ia"/>
</dbReference>
<dbReference type="AlphaFoldDB" id="A0A0K2SN36"/>
<evidence type="ECO:0000256" key="9">
    <source>
        <dbReference type="HAMAP-Rule" id="MF_00049"/>
    </source>
</evidence>
<evidence type="ECO:0000256" key="4">
    <source>
        <dbReference type="ARBA" id="ARBA00022741"/>
    </source>
</evidence>
<evidence type="ECO:0000256" key="1">
    <source>
        <dbReference type="ARBA" id="ARBA00005594"/>
    </source>
</evidence>
<dbReference type="Proteomes" id="UP000065807">
    <property type="component" value="Chromosome"/>
</dbReference>
<evidence type="ECO:0000256" key="8">
    <source>
        <dbReference type="ARBA" id="ARBA00047469"/>
    </source>
</evidence>
<evidence type="ECO:0000259" key="13">
    <source>
        <dbReference type="Pfam" id="PF09334"/>
    </source>
</evidence>
<dbReference type="InterPro" id="IPR014729">
    <property type="entry name" value="Rossmann-like_a/b/a_fold"/>
</dbReference>
<evidence type="ECO:0000313" key="16">
    <source>
        <dbReference type="Proteomes" id="UP000065807"/>
    </source>
</evidence>
<name>A0A0K2SN36_LIMPI</name>
<evidence type="ECO:0000256" key="2">
    <source>
        <dbReference type="ARBA" id="ARBA00022490"/>
    </source>
</evidence>
<keyword evidence="7 9" id="KW-0030">Aminoacyl-tRNA synthetase</keyword>
<dbReference type="SUPFAM" id="SSF47323">
    <property type="entry name" value="Anticodon-binding domain of a subclass of class I aminoacyl-tRNA synthetases"/>
    <property type="match status" value="1"/>
</dbReference>
<feature type="short sequence motif" description="'KMSKS' region" evidence="9">
    <location>
        <begin position="579"/>
        <end position="583"/>
    </location>
</feature>
<feature type="domain" description="Aminoacyl-tRNA synthetase class Ia" evidence="11">
    <location>
        <begin position="419"/>
        <end position="619"/>
    </location>
</feature>
<dbReference type="InterPro" id="IPR009008">
    <property type="entry name" value="Val/Leu/Ile-tRNA-synth_edit"/>
</dbReference>
<dbReference type="Pfam" id="PF09334">
    <property type="entry name" value="tRNA-synt_1g"/>
    <property type="match status" value="1"/>
</dbReference>
<dbReference type="PRINTS" id="PR00985">
    <property type="entry name" value="TRNASYNTHLEU"/>
</dbReference>
<dbReference type="Gene3D" id="3.40.50.620">
    <property type="entry name" value="HUPs"/>
    <property type="match status" value="2"/>
</dbReference>
<accession>A0A0K2SN36</accession>
<protein>
    <recommendedName>
        <fullName evidence="9">Leucine--tRNA ligase</fullName>
        <ecNumber evidence="9">6.1.1.4</ecNumber>
    </recommendedName>
    <alternativeName>
        <fullName evidence="9">Leucyl-tRNA synthetase</fullName>
        <shortName evidence="9">LeuRS</shortName>
    </alternativeName>
</protein>
<dbReference type="SUPFAM" id="SSF52374">
    <property type="entry name" value="Nucleotidylyl transferase"/>
    <property type="match status" value="1"/>
</dbReference>
<dbReference type="NCBIfam" id="TIGR00396">
    <property type="entry name" value="leuS_bact"/>
    <property type="match status" value="1"/>
</dbReference>
<dbReference type="KEGG" id="lpil:LIP_2696"/>
<dbReference type="Pfam" id="PF08264">
    <property type="entry name" value="Anticodon_1"/>
    <property type="match status" value="1"/>
</dbReference>
<comment type="catalytic activity">
    <reaction evidence="8 9">
        <text>tRNA(Leu) + L-leucine + ATP = L-leucyl-tRNA(Leu) + AMP + diphosphate</text>
        <dbReference type="Rhea" id="RHEA:11688"/>
        <dbReference type="Rhea" id="RHEA-COMP:9613"/>
        <dbReference type="Rhea" id="RHEA-COMP:9622"/>
        <dbReference type="ChEBI" id="CHEBI:30616"/>
        <dbReference type="ChEBI" id="CHEBI:33019"/>
        <dbReference type="ChEBI" id="CHEBI:57427"/>
        <dbReference type="ChEBI" id="CHEBI:78442"/>
        <dbReference type="ChEBI" id="CHEBI:78494"/>
        <dbReference type="ChEBI" id="CHEBI:456215"/>
        <dbReference type="EC" id="6.1.1.4"/>
    </reaction>
</comment>
<dbReference type="PATRIC" id="fig|1555112.3.peg.2736"/>
<dbReference type="FunFam" id="3.40.50.620:FF:000056">
    <property type="entry name" value="Leucine--tRNA ligase"/>
    <property type="match status" value="1"/>
</dbReference>
<reference evidence="16" key="2">
    <citation type="journal article" date="2016" name="Int. J. Syst. Evol. Microbiol.">
        <title>Complete genome sequence and cell structure of Limnochorda pilosa, a Gram-negative spore-former within the phylum Firmicutes.</title>
        <authorList>
            <person name="Watanabe M."/>
            <person name="Kojima H."/>
            <person name="Fukui M."/>
        </authorList>
    </citation>
    <scope>NUCLEOTIDE SEQUENCE [LARGE SCALE GENOMIC DNA]</scope>
    <source>
        <strain evidence="16">HC45</strain>
    </source>
</reference>
<evidence type="ECO:0000256" key="5">
    <source>
        <dbReference type="ARBA" id="ARBA00022840"/>
    </source>
</evidence>
<evidence type="ECO:0000259" key="11">
    <source>
        <dbReference type="Pfam" id="PF00133"/>
    </source>
</evidence>
<proteinExistence type="inferred from homology"/>
<sequence>MQAEYHPEMIEPRWQEAWARSELYRVVEDPGRPKYYNLEMFPYPSGDLHMGHVRNYSLGDVMTRYYRMKGYNVLHPMGWDAFGLPAENAAIQRNVPAAQWTWSNIDRMRAQLKRLGFSYDWEREVATCAPDYYRWTQWFFLLLHRRGLAYRGKARVNWCPGCRTVLANEQVEGGRCWRCHSEVEKQEREQWFFRITAYADRLLDDLSRLDGWPERVKAMQANWIGRSEGAEVDFQVEGLDETISVFTTRPDTLWGVTYMVLAPDHRLVEPLIQGRPEAEAVRRFAERVRATPEREREHVEKEGVPTGAFCINPVNGERVPIWVGNYVVSEYGTGAVMAVPAHDPRDLEFARAYGLPVRVVIRPPQGELDEATLSEAYVDPGVMVRSGPFDGTPSQEGKAQVIAYLEERGVGRKTVNYRLRDWLISRQRYWGAPIPMVHCPHCGTVPVPEEQLPVLLPASLTDRAGGTSLADDPDFVRTTCPSCGGPARRETDTMDTFMCSSWYYLRFTSPKEADAPFSRAAVDYWMPVDRYTGGIEHAIMHLLYSRFFTKVLCDAGLVSFQEPFTRLFTQGMVTLGGSAMSKSRGNVVDPDEIVGKYGADTARLFILFAAPPENDLEWSEAGVEGASRFLQRVWRLAAEWAPVVERASRLDASVLDRNERDVHRTIHETLRKVTGDIEERFSLNTSISALMSLVNRLYQYKEETPAVRPELAREGLETLVLMLAPFAPHLAEELWHEALGREGSVHQASWPELDPSALEREEVEVVVQVNGKLRDRLVVPVDVDEATLREQATALPRVQPFIDGRQVQRVIVVPGRLVNVVVK</sequence>
<dbReference type="PANTHER" id="PTHR43740:SF2">
    <property type="entry name" value="LEUCINE--TRNA LIGASE, MITOCHONDRIAL"/>
    <property type="match status" value="1"/>
</dbReference>
<dbReference type="PANTHER" id="PTHR43740">
    <property type="entry name" value="LEUCYL-TRNA SYNTHETASE"/>
    <property type="match status" value="1"/>
</dbReference>
<dbReference type="Pfam" id="PF13603">
    <property type="entry name" value="tRNA-synt_1_2"/>
    <property type="match status" value="1"/>
</dbReference>
<evidence type="ECO:0000259" key="14">
    <source>
        <dbReference type="Pfam" id="PF13603"/>
    </source>
</evidence>
<dbReference type="Pfam" id="PF00133">
    <property type="entry name" value="tRNA-synt_1"/>
    <property type="match status" value="1"/>
</dbReference>
<dbReference type="Gene3D" id="3.10.20.590">
    <property type="match status" value="1"/>
</dbReference>
<dbReference type="FunFam" id="1.10.730.10:FF:000011">
    <property type="entry name" value="Leucine--tRNA ligase chloroplastic/mitochondrial"/>
    <property type="match status" value="1"/>
</dbReference>
<dbReference type="GO" id="GO:0002161">
    <property type="term" value="F:aminoacyl-tRNA deacylase activity"/>
    <property type="evidence" value="ECO:0007669"/>
    <property type="project" value="InterPro"/>
</dbReference>
<keyword evidence="3 9" id="KW-0436">Ligase</keyword>
<dbReference type="InterPro" id="IPR025709">
    <property type="entry name" value="Leu_tRNA-synth_edit"/>
</dbReference>
<keyword evidence="4 9" id="KW-0547">Nucleotide-binding</keyword>
<keyword evidence="2 9" id="KW-0963">Cytoplasm</keyword>
<feature type="binding site" evidence="9">
    <location>
        <position position="582"/>
    </location>
    <ligand>
        <name>ATP</name>
        <dbReference type="ChEBI" id="CHEBI:30616"/>
    </ligand>
</feature>
<evidence type="ECO:0000256" key="6">
    <source>
        <dbReference type="ARBA" id="ARBA00022917"/>
    </source>
</evidence>
<dbReference type="GO" id="GO:0005829">
    <property type="term" value="C:cytosol"/>
    <property type="evidence" value="ECO:0007669"/>
    <property type="project" value="TreeGrafter"/>
</dbReference>
<dbReference type="EC" id="6.1.1.4" evidence="9"/>
<dbReference type="STRING" id="1555112.LIP_2696"/>
<feature type="domain" description="Methionyl/Valyl/Leucyl/Isoleucyl-tRNA synthetase anticodon-binding" evidence="12">
    <location>
        <begin position="662"/>
        <end position="781"/>
    </location>
</feature>
<dbReference type="SUPFAM" id="SSF50677">
    <property type="entry name" value="ValRS/IleRS/LeuRS editing domain"/>
    <property type="match status" value="1"/>
</dbReference>
<evidence type="ECO:0000259" key="12">
    <source>
        <dbReference type="Pfam" id="PF08264"/>
    </source>
</evidence>
<dbReference type="InterPro" id="IPR013155">
    <property type="entry name" value="M/V/L/I-tRNA-synth_anticd-bd"/>
</dbReference>
<keyword evidence="5 9" id="KW-0067">ATP-binding</keyword>
<comment type="similarity">
    <text evidence="1 9 10">Belongs to the class-I aminoacyl-tRNA synthetase family.</text>
</comment>
<dbReference type="CDD" id="cd07958">
    <property type="entry name" value="Anticodon_Ia_Leu_BEm"/>
    <property type="match status" value="1"/>
</dbReference>
<evidence type="ECO:0000256" key="3">
    <source>
        <dbReference type="ARBA" id="ARBA00022598"/>
    </source>
</evidence>
<dbReference type="InterPro" id="IPR001412">
    <property type="entry name" value="aa-tRNA-synth_I_CS"/>
</dbReference>
<dbReference type="Gene3D" id="1.10.730.10">
    <property type="entry name" value="Isoleucyl-tRNA Synthetase, Domain 1"/>
    <property type="match status" value="1"/>
</dbReference>
<dbReference type="InterPro" id="IPR015413">
    <property type="entry name" value="Methionyl/Leucyl_tRNA_Synth"/>
</dbReference>
<evidence type="ECO:0000256" key="10">
    <source>
        <dbReference type="RuleBase" id="RU363035"/>
    </source>
</evidence>
<organism evidence="15 16">
    <name type="scientific">Limnochorda pilosa</name>
    <dbReference type="NCBI Taxonomy" id="1555112"/>
    <lineage>
        <taxon>Bacteria</taxon>
        <taxon>Bacillati</taxon>
        <taxon>Bacillota</taxon>
        <taxon>Limnochordia</taxon>
        <taxon>Limnochordales</taxon>
        <taxon>Limnochordaceae</taxon>
        <taxon>Limnochorda</taxon>
    </lineage>
</organism>
<dbReference type="HAMAP" id="MF_00049_B">
    <property type="entry name" value="Leu_tRNA_synth_B"/>
    <property type="match status" value="1"/>
</dbReference>
<feature type="domain" description="Leucyl-tRNA synthetase editing" evidence="14">
    <location>
        <begin position="222"/>
        <end position="406"/>
    </location>
</feature>
<dbReference type="GO" id="GO:0005524">
    <property type="term" value="F:ATP binding"/>
    <property type="evidence" value="ECO:0007669"/>
    <property type="project" value="UniProtKB-UniRule"/>
</dbReference>
<dbReference type="CDD" id="cd00812">
    <property type="entry name" value="LeuRS_core"/>
    <property type="match status" value="1"/>
</dbReference>
<feature type="short sequence motif" description="'HIGH' region" evidence="9">
    <location>
        <begin position="42"/>
        <end position="52"/>
    </location>
</feature>
<evidence type="ECO:0000313" key="15">
    <source>
        <dbReference type="EMBL" id="BAS28526.1"/>
    </source>
</evidence>
<dbReference type="GO" id="GO:0004823">
    <property type="term" value="F:leucine-tRNA ligase activity"/>
    <property type="evidence" value="ECO:0007669"/>
    <property type="project" value="UniProtKB-UniRule"/>
</dbReference>
<dbReference type="InterPro" id="IPR009080">
    <property type="entry name" value="tRNAsynth_Ia_anticodon-bd"/>
</dbReference>